<sequence>MRVLFFAATLTLAVTSNAESQELKGGPGDAARGEQAYQTTCLRCHGPSQRIRSRIPGDTAAEKARWLDAFLGRHYAEDDKLRADLIAFLAQ</sequence>
<keyword evidence="7" id="KW-1185">Reference proteome</keyword>
<dbReference type="PROSITE" id="PS51007">
    <property type="entry name" value="CYTC"/>
    <property type="match status" value="1"/>
</dbReference>
<organism evidence="6 7">
    <name type="scientific">Dichotomicrobium thermohalophilum</name>
    <dbReference type="NCBI Taxonomy" id="933063"/>
    <lineage>
        <taxon>Bacteria</taxon>
        <taxon>Pseudomonadati</taxon>
        <taxon>Pseudomonadota</taxon>
        <taxon>Alphaproteobacteria</taxon>
        <taxon>Hyphomicrobiales</taxon>
        <taxon>Hyphomicrobiaceae</taxon>
        <taxon>Dichotomicrobium</taxon>
    </lineage>
</organism>
<evidence type="ECO:0000259" key="5">
    <source>
        <dbReference type="PROSITE" id="PS51007"/>
    </source>
</evidence>
<dbReference type="GO" id="GO:0046872">
    <property type="term" value="F:metal ion binding"/>
    <property type="evidence" value="ECO:0007669"/>
    <property type="project" value="UniProtKB-KW"/>
</dbReference>
<dbReference type="OrthoDB" id="9793634at2"/>
<dbReference type="Gene3D" id="1.10.760.10">
    <property type="entry name" value="Cytochrome c-like domain"/>
    <property type="match status" value="1"/>
</dbReference>
<evidence type="ECO:0000256" key="3">
    <source>
        <dbReference type="ARBA" id="ARBA00023004"/>
    </source>
</evidence>
<dbReference type="SUPFAM" id="SSF46626">
    <property type="entry name" value="Cytochrome c"/>
    <property type="match status" value="1"/>
</dbReference>
<feature type="domain" description="Cytochrome c" evidence="5">
    <location>
        <begin position="28"/>
        <end position="91"/>
    </location>
</feature>
<name>A0A397Q491_9HYPH</name>
<evidence type="ECO:0000256" key="4">
    <source>
        <dbReference type="PROSITE-ProRule" id="PRU00433"/>
    </source>
</evidence>
<reference evidence="6 7" key="1">
    <citation type="submission" date="2018-08" db="EMBL/GenBank/DDBJ databases">
        <title>Genomic Encyclopedia of Archaeal and Bacterial Type Strains, Phase II (KMG-II): from individual species to whole genera.</title>
        <authorList>
            <person name="Goeker M."/>
        </authorList>
    </citation>
    <scope>NUCLEOTIDE SEQUENCE [LARGE SCALE GENOMIC DNA]</scope>
    <source>
        <strain evidence="6 7">DSM 5002</strain>
    </source>
</reference>
<keyword evidence="2 4" id="KW-0479">Metal-binding</keyword>
<gene>
    <name evidence="6" type="ORF">BXY53_1039</name>
</gene>
<proteinExistence type="predicted"/>
<dbReference type="InterPro" id="IPR009056">
    <property type="entry name" value="Cyt_c-like_dom"/>
</dbReference>
<dbReference type="AlphaFoldDB" id="A0A397Q491"/>
<evidence type="ECO:0000313" key="7">
    <source>
        <dbReference type="Proteomes" id="UP000266273"/>
    </source>
</evidence>
<evidence type="ECO:0000256" key="1">
    <source>
        <dbReference type="ARBA" id="ARBA00022617"/>
    </source>
</evidence>
<evidence type="ECO:0000313" key="6">
    <source>
        <dbReference type="EMBL" id="RIA55952.1"/>
    </source>
</evidence>
<keyword evidence="1 4" id="KW-0349">Heme</keyword>
<dbReference type="RefSeq" id="WP_119060793.1">
    <property type="nucleotide sequence ID" value="NZ_QXDF01000001.1"/>
</dbReference>
<protein>
    <recommendedName>
        <fullName evidence="5">Cytochrome c domain-containing protein</fullName>
    </recommendedName>
</protein>
<dbReference type="Proteomes" id="UP000266273">
    <property type="component" value="Unassembled WGS sequence"/>
</dbReference>
<dbReference type="GO" id="GO:0009055">
    <property type="term" value="F:electron transfer activity"/>
    <property type="evidence" value="ECO:0007669"/>
    <property type="project" value="InterPro"/>
</dbReference>
<dbReference type="GO" id="GO:0020037">
    <property type="term" value="F:heme binding"/>
    <property type="evidence" value="ECO:0007669"/>
    <property type="project" value="InterPro"/>
</dbReference>
<dbReference type="EMBL" id="QXDF01000001">
    <property type="protein sequence ID" value="RIA55952.1"/>
    <property type="molecule type" value="Genomic_DNA"/>
</dbReference>
<comment type="caution">
    <text evidence="6">The sequence shown here is derived from an EMBL/GenBank/DDBJ whole genome shotgun (WGS) entry which is preliminary data.</text>
</comment>
<dbReference type="InterPro" id="IPR036909">
    <property type="entry name" value="Cyt_c-like_dom_sf"/>
</dbReference>
<keyword evidence="3 4" id="KW-0408">Iron</keyword>
<evidence type="ECO:0000256" key="2">
    <source>
        <dbReference type="ARBA" id="ARBA00022723"/>
    </source>
</evidence>
<accession>A0A397Q491</accession>